<evidence type="ECO:0000313" key="1">
    <source>
        <dbReference type="EMBL" id="MBA0820642.1"/>
    </source>
</evidence>
<proteinExistence type="predicted"/>
<name>A0A7J9IEU3_9ROSI</name>
<reference evidence="1 2" key="1">
    <citation type="journal article" date="2019" name="Genome Biol. Evol.">
        <title>Insights into the evolution of the New World diploid cottons (Gossypium, subgenus Houzingenia) based on genome sequencing.</title>
        <authorList>
            <person name="Grover C.E."/>
            <person name="Arick M.A. 2nd"/>
            <person name="Thrash A."/>
            <person name="Conover J.L."/>
            <person name="Sanders W.S."/>
            <person name="Peterson D.G."/>
            <person name="Frelichowski J.E."/>
            <person name="Scheffler J.A."/>
            <person name="Scheffler B.E."/>
            <person name="Wendel J.F."/>
        </authorList>
    </citation>
    <scope>NUCLEOTIDE SEQUENCE [LARGE SCALE GENOMIC DNA]</scope>
    <source>
        <strain evidence="1">0</strain>
        <tissue evidence="1">Leaf</tissue>
    </source>
</reference>
<keyword evidence="2" id="KW-1185">Reference proteome</keyword>
<evidence type="ECO:0000313" key="2">
    <source>
        <dbReference type="Proteomes" id="UP000593560"/>
    </source>
</evidence>
<feature type="non-terminal residue" evidence="1">
    <location>
        <position position="1"/>
    </location>
</feature>
<dbReference type="AlphaFoldDB" id="A0A7J9IEU3"/>
<dbReference type="Proteomes" id="UP000593560">
    <property type="component" value="Unassembled WGS sequence"/>
</dbReference>
<sequence>MQSFSLDLLFCKNRYSSTHIFHCSFCLKSSVASMDFRFVIIPPLCFFYGRQGITFYLH</sequence>
<dbReference type="EMBL" id="JABFAD010335443">
    <property type="protein sequence ID" value="MBA0820642.1"/>
    <property type="molecule type" value="Genomic_DNA"/>
</dbReference>
<protein>
    <submittedName>
        <fullName evidence="1">Uncharacterized protein</fullName>
    </submittedName>
</protein>
<comment type="caution">
    <text evidence="1">The sequence shown here is derived from an EMBL/GenBank/DDBJ whole genome shotgun (WGS) entry which is preliminary data.</text>
</comment>
<accession>A0A7J9IEU3</accession>
<organism evidence="1 2">
    <name type="scientific">Gossypium harknessii</name>
    <dbReference type="NCBI Taxonomy" id="34285"/>
    <lineage>
        <taxon>Eukaryota</taxon>
        <taxon>Viridiplantae</taxon>
        <taxon>Streptophyta</taxon>
        <taxon>Embryophyta</taxon>
        <taxon>Tracheophyta</taxon>
        <taxon>Spermatophyta</taxon>
        <taxon>Magnoliopsida</taxon>
        <taxon>eudicotyledons</taxon>
        <taxon>Gunneridae</taxon>
        <taxon>Pentapetalae</taxon>
        <taxon>rosids</taxon>
        <taxon>malvids</taxon>
        <taxon>Malvales</taxon>
        <taxon>Malvaceae</taxon>
        <taxon>Malvoideae</taxon>
        <taxon>Gossypium</taxon>
    </lineage>
</organism>
<gene>
    <name evidence="1" type="ORF">Gohar_000096</name>
</gene>